<dbReference type="PANTHER" id="PTHR13936:SF2">
    <property type="entry name" value="PROFILIN-3"/>
    <property type="match status" value="1"/>
</dbReference>
<dbReference type="SMART" id="SM00392">
    <property type="entry name" value="PROF"/>
    <property type="match status" value="1"/>
</dbReference>
<dbReference type="GO" id="GO:0003779">
    <property type="term" value="F:actin binding"/>
    <property type="evidence" value="ECO:0007669"/>
    <property type="project" value="UniProtKB-KW"/>
</dbReference>
<gene>
    <name evidence="6" type="primary">Pfn3</name>
    <name evidence="6" type="ORF">GLABRA_R14188</name>
</gene>
<dbReference type="InterPro" id="IPR048278">
    <property type="entry name" value="PFN"/>
</dbReference>
<proteinExistence type="inferred from homology"/>
<organism evidence="6 7">
    <name type="scientific">Glaucidium brasilianum</name>
    <name type="common">Ferruginous pygmy-owl</name>
    <dbReference type="NCBI Taxonomy" id="78217"/>
    <lineage>
        <taxon>Eukaryota</taxon>
        <taxon>Metazoa</taxon>
        <taxon>Chordata</taxon>
        <taxon>Craniata</taxon>
        <taxon>Vertebrata</taxon>
        <taxon>Euteleostomi</taxon>
        <taxon>Archelosauria</taxon>
        <taxon>Archosauria</taxon>
        <taxon>Dinosauria</taxon>
        <taxon>Saurischia</taxon>
        <taxon>Theropoda</taxon>
        <taxon>Coelurosauria</taxon>
        <taxon>Aves</taxon>
        <taxon>Neognathae</taxon>
        <taxon>Neoaves</taxon>
        <taxon>Telluraves</taxon>
        <taxon>Strigiformes</taxon>
        <taxon>Strigidae</taxon>
        <taxon>Glaucidium</taxon>
    </lineage>
</organism>
<protein>
    <recommendedName>
        <fullName evidence="5">Profilin</fullName>
    </recommendedName>
</protein>
<evidence type="ECO:0000313" key="7">
    <source>
        <dbReference type="Proteomes" id="UP000591073"/>
    </source>
</evidence>
<dbReference type="AlphaFoldDB" id="A0A7L0RUT3"/>
<dbReference type="SUPFAM" id="SSF55770">
    <property type="entry name" value="Profilin (actin-binding protein)"/>
    <property type="match status" value="1"/>
</dbReference>
<dbReference type="PANTHER" id="PTHR13936">
    <property type="entry name" value="PROFILIN"/>
    <property type="match status" value="1"/>
</dbReference>
<comment type="subcellular location">
    <subcellularLocation>
        <location evidence="1">Cytoplasm</location>
        <location evidence="1">Cytoskeleton</location>
    </subcellularLocation>
</comment>
<keyword evidence="3" id="KW-0963">Cytoplasm</keyword>
<dbReference type="EMBL" id="VXAP01000241">
    <property type="protein sequence ID" value="NXL33783.1"/>
    <property type="molecule type" value="Genomic_DNA"/>
</dbReference>
<keyword evidence="4" id="KW-0206">Cytoskeleton</keyword>
<feature type="non-terminal residue" evidence="6">
    <location>
        <position position="1"/>
    </location>
</feature>
<evidence type="ECO:0000256" key="2">
    <source>
        <dbReference type="ARBA" id="ARBA00010058"/>
    </source>
</evidence>
<dbReference type="InterPro" id="IPR036140">
    <property type="entry name" value="PFN_sf"/>
</dbReference>
<reference evidence="6 7" key="1">
    <citation type="submission" date="2019-09" db="EMBL/GenBank/DDBJ databases">
        <title>Bird 10,000 Genomes (B10K) Project - Family phase.</title>
        <authorList>
            <person name="Zhang G."/>
        </authorList>
    </citation>
    <scope>NUCLEOTIDE SEQUENCE [LARGE SCALE GENOMIC DNA]</scope>
    <source>
        <strain evidence="6">B10K-DU-008-63</strain>
    </source>
</reference>
<name>A0A7L0RUT3_GLABR</name>
<comment type="caution">
    <text evidence="6">The sequence shown here is derived from an EMBL/GenBank/DDBJ whole genome shotgun (WGS) entry which is preliminary data.</text>
</comment>
<comment type="similarity">
    <text evidence="2 5">Belongs to the profilin family.</text>
</comment>
<dbReference type="GO" id="GO:0005856">
    <property type="term" value="C:cytoskeleton"/>
    <property type="evidence" value="ECO:0007669"/>
    <property type="project" value="UniProtKB-SubCell"/>
</dbReference>
<dbReference type="GO" id="GO:0005737">
    <property type="term" value="C:cytoplasm"/>
    <property type="evidence" value="ECO:0007669"/>
    <property type="project" value="TreeGrafter"/>
</dbReference>
<dbReference type="Gene3D" id="3.30.450.30">
    <property type="entry name" value="Dynein light chain 2a, cytoplasmic"/>
    <property type="match status" value="1"/>
</dbReference>
<evidence type="ECO:0000256" key="3">
    <source>
        <dbReference type="ARBA" id="ARBA00022490"/>
    </source>
</evidence>
<dbReference type="GO" id="GO:0030036">
    <property type="term" value="P:actin cytoskeleton organization"/>
    <property type="evidence" value="ECO:0007669"/>
    <property type="project" value="InterPro"/>
</dbReference>
<dbReference type="GO" id="GO:0030833">
    <property type="term" value="P:regulation of actin filament polymerization"/>
    <property type="evidence" value="ECO:0007669"/>
    <property type="project" value="TreeGrafter"/>
</dbReference>
<dbReference type="Pfam" id="PF00235">
    <property type="entry name" value="Profilin"/>
    <property type="match status" value="1"/>
</dbReference>
<dbReference type="OrthoDB" id="421374at2759"/>
<keyword evidence="7" id="KW-1185">Reference proteome</keyword>
<feature type="non-terminal residue" evidence="6">
    <location>
        <position position="125"/>
    </location>
</feature>
<sequence>ADINLSDRNTEDVAIVGLSDKSMWAAKPGELLAAISPQEVGLIGGQDPKMFLLTGINIAGKKCSVICDNLLVDDYVMGIRSKGSDSTSICIGKNSKTLTFLMGEKGAHGGALSQKVHDMVVGMKA</sequence>
<evidence type="ECO:0000256" key="4">
    <source>
        <dbReference type="ARBA" id="ARBA00023212"/>
    </source>
</evidence>
<accession>A0A7L0RUT3</accession>
<dbReference type="InterPro" id="IPR005455">
    <property type="entry name" value="PFN_euk"/>
</dbReference>
<dbReference type="Proteomes" id="UP000591073">
    <property type="component" value="Unassembled WGS sequence"/>
</dbReference>
<evidence type="ECO:0000313" key="6">
    <source>
        <dbReference type="EMBL" id="NXL33783.1"/>
    </source>
</evidence>
<evidence type="ECO:0000256" key="1">
    <source>
        <dbReference type="ARBA" id="ARBA00004245"/>
    </source>
</evidence>
<dbReference type="InterPro" id="IPR005454">
    <property type="entry name" value="Profilin1/2/3_vertebrate"/>
</dbReference>
<dbReference type="PRINTS" id="PR01639">
    <property type="entry name" value="PROFILINMAML"/>
</dbReference>
<dbReference type="GO" id="GO:0032233">
    <property type="term" value="P:positive regulation of actin filament bundle assembly"/>
    <property type="evidence" value="ECO:0007669"/>
    <property type="project" value="TreeGrafter"/>
</dbReference>
<evidence type="ECO:0000256" key="5">
    <source>
        <dbReference type="RuleBase" id="RU003909"/>
    </source>
</evidence>
<keyword evidence="5" id="KW-0009">Actin-binding</keyword>